<keyword evidence="8" id="KW-1185">Reference proteome</keyword>
<dbReference type="GO" id="GO:0004519">
    <property type="term" value="F:endonuclease activity"/>
    <property type="evidence" value="ECO:0007669"/>
    <property type="project" value="UniProtKB-KW"/>
</dbReference>
<sequence>MDGRADPVAGLSHCMLRGFQMRIVFGRALASVAFLFSCAALPQLATAQVDFTGGYSQDFDTLANSGSSATLPAGWAIAEAGTSSNNNGQYQAGDGSSNSGDTWSYGSTGSGERALGALLSGSLNSRFGLQLVNRSGGALSSLGLSYTGEQWRLGTAGREDRLDFEYSLDATSLTTGTWTAVSALRFVAPNTSAAPGPLDGNAAANRRAISGEITGLNWGADQVLWIRWIDFNANSNDDGLAIDDLVIGTLADVPPVLLSTTPVDNASGVAVSQAPRLRFSESVDLNAAAVSFSCGGNAVAFSSNSPASEIVLTPNSALPYSANCALNIPASAVTDRDGTSEPIAADIVLAFSTEADLPPAVVSTTPANGATNVAPAVTPSVQFSETVNLAAPAFSLECDAAGAIALSHPASGQTITLSPQALLDEGDRCTLRILAAQITDGGGQNLPADVSVQFEVSAGAGSYYAQVNTSSPGQLRCTLHQTIRGHTAYPYSGSGTSTWTILELAEEDPNDPTRIIDAYRNRKYVKGSDRAGTGSGITYNREHSWPNSLGFGSTTGNLGLPNAPYTDTHMLYLTDTGYNADRGNMPYADCTQVSGCAERPTEANNGVGGGTGVYPGNSNWFQGPNGNQGSFQVWSARRGDLARAVMYMAIRYEGGQDPNTGQNEPDLELTDNRNLIQITSSSPAYMGLMSTLLAWHQADPPDAAEVLRNDVVQSFQGNRNPFIDHPEWATEALFTSTTPAVCEPLTPQPTEIFGNGFESLN</sequence>
<evidence type="ECO:0000313" key="8">
    <source>
        <dbReference type="Proteomes" id="UP000199603"/>
    </source>
</evidence>
<feature type="domain" description="SbsA Ig-like" evidence="6">
    <location>
        <begin position="358"/>
        <end position="455"/>
    </location>
</feature>
<accession>A0A1G6VJD2</accession>
<dbReference type="GO" id="GO:0016787">
    <property type="term" value="F:hydrolase activity"/>
    <property type="evidence" value="ECO:0007669"/>
    <property type="project" value="UniProtKB-KW"/>
</dbReference>
<dbReference type="SUPFAM" id="SSF54060">
    <property type="entry name" value="His-Me finger endonucleases"/>
    <property type="match status" value="1"/>
</dbReference>
<name>A0A1G6VJD2_9GAMM</name>
<dbReference type="PANTHER" id="PTHR33607:SF2">
    <property type="entry name" value="ENDONUCLEASE-1"/>
    <property type="match status" value="1"/>
</dbReference>
<dbReference type="Pfam" id="PF13205">
    <property type="entry name" value="Big_5"/>
    <property type="match status" value="2"/>
</dbReference>
<dbReference type="STRING" id="265719.SAMN04488509_103108"/>
<proteinExistence type="inferred from homology"/>
<dbReference type="PANTHER" id="PTHR33607">
    <property type="entry name" value="ENDONUCLEASE-1"/>
    <property type="match status" value="1"/>
</dbReference>
<dbReference type="EMBL" id="FNAG01000003">
    <property type="protein sequence ID" value="SDD53483.1"/>
    <property type="molecule type" value="Genomic_DNA"/>
</dbReference>
<dbReference type="InterPro" id="IPR007346">
    <property type="entry name" value="Endonuclease-I"/>
</dbReference>
<organism evidence="7 8">
    <name type="scientific">Aquimonas voraii</name>
    <dbReference type="NCBI Taxonomy" id="265719"/>
    <lineage>
        <taxon>Bacteria</taxon>
        <taxon>Pseudomonadati</taxon>
        <taxon>Pseudomonadota</taxon>
        <taxon>Gammaproteobacteria</taxon>
        <taxon>Lysobacterales</taxon>
        <taxon>Lysobacteraceae</taxon>
        <taxon>Aquimonas</taxon>
    </lineage>
</organism>
<keyword evidence="2" id="KW-0540">Nuclease</keyword>
<evidence type="ECO:0000256" key="4">
    <source>
        <dbReference type="ARBA" id="ARBA00022801"/>
    </source>
</evidence>
<keyword evidence="7" id="KW-0255">Endonuclease</keyword>
<dbReference type="Proteomes" id="UP000199603">
    <property type="component" value="Unassembled WGS sequence"/>
</dbReference>
<evidence type="ECO:0000259" key="6">
    <source>
        <dbReference type="Pfam" id="PF13205"/>
    </source>
</evidence>
<gene>
    <name evidence="7" type="ORF">SAMN04488509_103108</name>
</gene>
<dbReference type="Pfam" id="PF04231">
    <property type="entry name" value="Endonuclease_1"/>
    <property type="match status" value="1"/>
</dbReference>
<reference evidence="7 8" key="1">
    <citation type="submission" date="2016-10" db="EMBL/GenBank/DDBJ databases">
        <authorList>
            <person name="de Groot N.N."/>
        </authorList>
    </citation>
    <scope>NUCLEOTIDE SEQUENCE [LARGE SCALE GENOMIC DNA]</scope>
    <source>
        <strain evidence="7 8">DSM 16957</strain>
    </source>
</reference>
<keyword evidence="3" id="KW-0732">Signal</keyword>
<evidence type="ECO:0000256" key="1">
    <source>
        <dbReference type="ARBA" id="ARBA00006429"/>
    </source>
</evidence>
<feature type="region of interest" description="Disordered" evidence="5">
    <location>
        <begin position="86"/>
        <end position="105"/>
    </location>
</feature>
<protein>
    <submittedName>
        <fullName evidence="7">Endonuclease I</fullName>
    </submittedName>
</protein>
<dbReference type="AlphaFoldDB" id="A0A1G6VJD2"/>
<dbReference type="InterPro" id="IPR032812">
    <property type="entry name" value="SbsA_Ig"/>
</dbReference>
<comment type="similarity">
    <text evidence="1">Belongs to the EndA/NucM nuclease family.</text>
</comment>
<feature type="domain" description="SbsA Ig-like" evidence="6">
    <location>
        <begin position="252"/>
        <end position="353"/>
    </location>
</feature>
<dbReference type="InterPro" id="IPR044925">
    <property type="entry name" value="His-Me_finger_sf"/>
</dbReference>
<evidence type="ECO:0000256" key="3">
    <source>
        <dbReference type="ARBA" id="ARBA00022729"/>
    </source>
</evidence>
<keyword evidence="4" id="KW-0378">Hydrolase</keyword>
<evidence type="ECO:0000313" key="7">
    <source>
        <dbReference type="EMBL" id="SDD53483.1"/>
    </source>
</evidence>
<evidence type="ECO:0000256" key="5">
    <source>
        <dbReference type="SAM" id="MobiDB-lite"/>
    </source>
</evidence>
<evidence type="ECO:0000256" key="2">
    <source>
        <dbReference type="ARBA" id="ARBA00022722"/>
    </source>
</evidence>